<keyword evidence="2" id="KW-0812">Transmembrane</keyword>
<dbReference type="Proteomes" id="UP000430021">
    <property type="component" value="Unassembled WGS sequence"/>
</dbReference>
<evidence type="ECO:0000256" key="1">
    <source>
        <dbReference type="SAM" id="MobiDB-lite"/>
    </source>
</evidence>
<evidence type="ECO:0000313" key="4">
    <source>
        <dbReference type="EMBL" id="MXP39128.1"/>
    </source>
</evidence>
<reference evidence="3 6" key="2">
    <citation type="submission" date="2020-08" db="EMBL/GenBank/DDBJ databases">
        <title>Genomic Encyclopedia of Type Strains, Phase IV (KMG-IV): sequencing the most valuable type-strain genomes for metagenomic binning, comparative biology and taxonomic classification.</title>
        <authorList>
            <person name="Goeker M."/>
        </authorList>
    </citation>
    <scope>NUCLEOTIDE SEQUENCE [LARGE SCALE GENOMIC DNA]</scope>
    <source>
        <strain evidence="3 6">DSM 8510</strain>
    </source>
</reference>
<comment type="caution">
    <text evidence="4">The sequence shown here is derived from an EMBL/GenBank/DDBJ whole genome shotgun (WGS) entry which is preliminary data.</text>
</comment>
<dbReference type="OrthoDB" id="7597031at2"/>
<dbReference type="InterPro" id="IPR021730">
    <property type="entry name" value="YdbH"/>
</dbReference>
<gene>
    <name evidence="3" type="ORF">FHS52_001749</name>
    <name evidence="4" type="ORF">GRI59_10970</name>
</gene>
<evidence type="ECO:0000256" key="2">
    <source>
        <dbReference type="SAM" id="Phobius"/>
    </source>
</evidence>
<accession>A0A6I4UKH1</accession>
<dbReference type="AlphaFoldDB" id="A0A6I4UKH1"/>
<feature type="transmembrane region" description="Helical" evidence="2">
    <location>
        <begin position="29"/>
        <end position="47"/>
    </location>
</feature>
<evidence type="ECO:0000313" key="3">
    <source>
        <dbReference type="EMBL" id="MBB3775780.1"/>
    </source>
</evidence>
<dbReference type="RefSeq" id="WP_160761199.1">
    <property type="nucleotide sequence ID" value="NZ_BAAADZ010000010.1"/>
</dbReference>
<reference evidence="4 5" key="1">
    <citation type="submission" date="2019-12" db="EMBL/GenBank/DDBJ databases">
        <title>Genomic-based taxomic classification of the family Erythrobacteraceae.</title>
        <authorList>
            <person name="Xu L."/>
        </authorList>
    </citation>
    <scope>NUCLEOTIDE SEQUENCE [LARGE SCALE GENOMIC DNA]</scope>
    <source>
        <strain evidence="4 5">JCM 10282</strain>
    </source>
</reference>
<keyword evidence="2" id="KW-0472">Membrane</keyword>
<keyword evidence="2" id="KW-1133">Transmembrane helix</keyword>
<feature type="region of interest" description="Disordered" evidence="1">
    <location>
        <begin position="1"/>
        <end position="20"/>
    </location>
</feature>
<protein>
    <submittedName>
        <fullName evidence="4">Exoprotein</fullName>
    </submittedName>
</protein>
<dbReference type="EMBL" id="JACICE010000002">
    <property type="protein sequence ID" value="MBB3775780.1"/>
    <property type="molecule type" value="Genomic_DNA"/>
</dbReference>
<organism evidence="4 5">
    <name type="scientific">Erythrobacter ramosus</name>
    <dbReference type="NCBI Taxonomy" id="35811"/>
    <lineage>
        <taxon>Bacteria</taxon>
        <taxon>Pseudomonadati</taxon>
        <taxon>Pseudomonadota</taxon>
        <taxon>Alphaproteobacteria</taxon>
        <taxon>Sphingomonadales</taxon>
        <taxon>Erythrobacteraceae</taxon>
        <taxon>Erythrobacter/Porphyrobacter group</taxon>
        <taxon>Erythrobacter</taxon>
    </lineage>
</organism>
<evidence type="ECO:0000313" key="5">
    <source>
        <dbReference type="Proteomes" id="UP000430021"/>
    </source>
</evidence>
<sequence length="1062" mass="110086">MPEADAQDITVPEGSSTPRLRPRRWRSRIALGLGAAVLLGAGTAWLTRERIAGNVIDSYLQQSGVPATYDIVSIGPNAQVIENLVIGDPARPDLTVRRMVIETSVGWTGPEVRRVRVEGARLFASLRGGVFSLGALDPLVFTGSDAPPALPAIDVTLSDARALLESDYGRVGVKLEGTGRIDDGFAGTLAATAPGIGVEGCRAETATLDGKLATDNGAPRLDGPLRIGGLACGGASLAKADIGTLMSLNSDFSAAEADLRVTGQRAAFADVTGASLVGTAKVNWSPSRLALGHELALTGVASSQGRLTRLAAEGSWRGAADGSSGQWEGTVRGVGLAPANDIAASLAAAERGLEGTLLAPLIAKARGAATRALDGASVRAEGIIRHKGTDASLIVPEASLATRSGTRVLALSRLSARLGAQGVSGLGGNILAGGEGLPSINGRMQQQAGGWTLRMAMADYAAGANRLALPRLTVRTTPSRTIEFDGLVTASGDLPGGAVNDLALPLEGTWSSAGGLAMGKRCTPLRFTKLALSGLALDGQQITLCPEGNGAILAYRDALSLAARTGPLNLAGTLGENPASLAANRVVLRYPQPFAIEGLAAKIGSGDSEVRMAADSLTGSFAGDVAGAFTGGSARLAAVPFDLDAITGRWSFADSILRLDNAAFTLSDRPAKGEARFVPLTANGASLTLADNRITADSLLRHPESGRGVANVAITHNLDTAAGRALLSVPGLVFDRTLQPEDLTYLAKGVIALADGTITGEGRVDWNGEAITSSGTFGSDGFDLAAAFGPVRGLAGKIVFTDLINLTTAPDQTVTIAAINPGVEVLAGKVQFELKNGTLLSLEDARFPFMGGTLQMRPLEMDFSQPEERRYVFEIVGLDAATFVSEMELTNLSATGTFDGTVPIIFDANGNGRIEGGLLLSRAGGGNVAYIGELTYEDLGAMGNYAFSALRSLDYRQMRIGLAGDLAGEIITSFDFDGVRQGAGTSQNFITRRLAKLPIQFKINVRSQNFSQLAIIARGYSDPTAWGDPFDMGLLRMENGKLIMRQTEPAPTPELATTPPKP</sequence>
<keyword evidence="6" id="KW-1185">Reference proteome</keyword>
<dbReference type="Pfam" id="PF11739">
    <property type="entry name" value="YdbH-like"/>
    <property type="match status" value="1"/>
</dbReference>
<dbReference type="EMBL" id="WTYB01000002">
    <property type="protein sequence ID" value="MXP39128.1"/>
    <property type="molecule type" value="Genomic_DNA"/>
</dbReference>
<proteinExistence type="predicted"/>
<name>A0A6I4UKH1_9SPHN</name>
<dbReference type="Proteomes" id="UP000548685">
    <property type="component" value="Unassembled WGS sequence"/>
</dbReference>
<evidence type="ECO:0000313" key="6">
    <source>
        <dbReference type="Proteomes" id="UP000548685"/>
    </source>
</evidence>